<dbReference type="EMBL" id="SOEG01000001">
    <property type="protein sequence ID" value="TDX59287.1"/>
    <property type="molecule type" value="Genomic_DNA"/>
</dbReference>
<dbReference type="InterPro" id="IPR005534">
    <property type="entry name" value="Curli_assmbl/transp-comp_CsgG"/>
</dbReference>
<gene>
    <name evidence="3" type="ORF">C7959_101174</name>
</gene>
<keyword evidence="4" id="KW-1185">Reference proteome</keyword>
<dbReference type="STRING" id="926561.GCA_000379025_00872"/>
<evidence type="ECO:0000313" key="3">
    <source>
        <dbReference type="EMBL" id="TDX59287.1"/>
    </source>
</evidence>
<dbReference type="RefSeq" id="WP_134114323.1">
    <property type="nucleotide sequence ID" value="NZ_SOEG01000001.1"/>
</dbReference>
<dbReference type="Gene3D" id="1.25.40.10">
    <property type="entry name" value="Tetratricopeptide repeat domain"/>
    <property type="match status" value="1"/>
</dbReference>
<dbReference type="Proteomes" id="UP000295832">
    <property type="component" value="Unassembled WGS sequence"/>
</dbReference>
<sequence length="354" mass="40554">MSKKYIRNISIMLIVFMFVSFVGVDYAQAQSVKALSANSDGGSSSSEKGVIGALVVLGIWGVYKLVKGHREKKYSSYLNKAKMYLEEEEYGLAINNLKEAKEIKDNAEVNKLLYEAEANYKKAHYNLGAGYLEEGNWELAYNEFEKVMEYDRNYLDVRQKYNQAYQELKKIKTKRIAVIDFEDTTYRYNLGSRATSLFSAYLLEREPKFIELIERDKLNTVLDEQKLGASGLIDSSTAKELGNILGVDYLVLGKVLSGSVTSDKDYEYVEDWEGQEKKRYNVEKQAYTQIIFKVLDVSDASIILSKKVTKKSRYEDSYYEGNSVIIPSDEELIDDVLSKAVDEFAQIVYEKYEL</sequence>
<reference evidence="3 4" key="1">
    <citation type="submission" date="2019-03" db="EMBL/GenBank/DDBJ databases">
        <title>Subsurface microbial communities from deep shales in Ohio and West Virginia, USA.</title>
        <authorList>
            <person name="Wrighton K."/>
        </authorList>
    </citation>
    <scope>NUCLEOTIDE SEQUENCE [LARGE SCALE GENOMIC DNA]</scope>
    <source>
        <strain evidence="3 4">MSL 6dP</strain>
    </source>
</reference>
<dbReference type="GO" id="GO:0030288">
    <property type="term" value="C:outer membrane-bounded periplasmic space"/>
    <property type="evidence" value="ECO:0007669"/>
    <property type="project" value="InterPro"/>
</dbReference>
<keyword evidence="1" id="KW-0802">TPR repeat</keyword>
<evidence type="ECO:0000256" key="1">
    <source>
        <dbReference type="PROSITE-ProRule" id="PRU00339"/>
    </source>
</evidence>
<proteinExistence type="predicted"/>
<dbReference type="SMART" id="SM00028">
    <property type="entry name" value="TPR"/>
    <property type="match status" value="2"/>
</dbReference>
<comment type="caution">
    <text evidence="3">The sequence shown here is derived from an EMBL/GenBank/DDBJ whole genome shotgun (WGS) entry which is preliminary data.</text>
</comment>
<keyword evidence="2" id="KW-1133">Transmembrane helix</keyword>
<organism evidence="3 4">
    <name type="scientific">Orenia marismortui</name>
    <dbReference type="NCBI Taxonomy" id="46469"/>
    <lineage>
        <taxon>Bacteria</taxon>
        <taxon>Bacillati</taxon>
        <taxon>Bacillota</taxon>
        <taxon>Clostridia</taxon>
        <taxon>Halanaerobiales</taxon>
        <taxon>Halobacteroidaceae</taxon>
        <taxon>Orenia</taxon>
    </lineage>
</organism>
<keyword evidence="2" id="KW-0812">Transmembrane</keyword>
<dbReference type="Pfam" id="PF03783">
    <property type="entry name" value="CsgG"/>
    <property type="match status" value="1"/>
</dbReference>
<dbReference type="PROSITE" id="PS50005">
    <property type="entry name" value="TPR"/>
    <property type="match status" value="1"/>
</dbReference>
<dbReference type="SUPFAM" id="SSF48452">
    <property type="entry name" value="TPR-like"/>
    <property type="match status" value="1"/>
</dbReference>
<dbReference type="AlphaFoldDB" id="A0A4R8HRQ8"/>
<feature type="transmembrane region" description="Helical" evidence="2">
    <location>
        <begin position="49"/>
        <end position="66"/>
    </location>
</feature>
<keyword evidence="2" id="KW-0472">Membrane</keyword>
<accession>A0A4R8HRQ8</accession>
<feature type="repeat" description="TPR" evidence="1">
    <location>
        <begin position="121"/>
        <end position="154"/>
    </location>
</feature>
<name>A0A4R8HRQ8_9FIRM</name>
<evidence type="ECO:0000256" key="2">
    <source>
        <dbReference type="SAM" id="Phobius"/>
    </source>
</evidence>
<dbReference type="InterPro" id="IPR011990">
    <property type="entry name" value="TPR-like_helical_dom_sf"/>
</dbReference>
<dbReference type="InterPro" id="IPR019734">
    <property type="entry name" value="TPR_rpt"/>
</dbReference>
<dbReference type="Gene3D" id="3.40.50.10610">
    <property type="entry name" value="ABC-type transport auxiliary lipoprotein component"/>
    <property type="match status" value="1"/>
</dbReference>
<protein>
    <submittedName>
        <fullName evidence="3">Uncharacterized protein</fullName>
    </submittedName>
</protein>
<evidence type="ECO:0000313" key="4">
    <source>
        <dbReference type="Proteomes" id="UP000295832"/>
    </source>
</evidence>